<evidence type="ECO:0000313" key="2">
    <source>
        <dbReference type="EMBL" id="KAH9629687.1"/>
    </source>
</evidence>
<feature type="non-terminal residue" evidence="2">
    <location>
        <position position="1"/>
    </location>
</feature>
<reference evidence="2" key="1">
    <citation type="journal article" date="2021" name="G3 (Bethesda)">
        <title>Genome and transcriptome analysis of the beet armyworm Spodoptera exigua reveals targets for pest control. .</title>
        <authorList>
            <person name="Simon S."/>
            <person name="Breeschoten T."/>
            <person name="Jansen H.J."/>
            <person name="Dirks R.P."/>
            <person name="Schranz M.E."/>
            <person name="Ros V.I.D."/>
        </authorList>
    </citation>
    <scope>NUCLEOTIDE SEQUENCE</scope>
    <source>
        <strain evidence="2">TB_SE_WUR_2020</strain>
    </source>
</reference>
<protein>
    <submittedName>
        <fullName evidence="2">Uncharacterized protein</fullName>
    </submittedName>
</protein>
<evidence type="ECO:0000313" key="3">
    <source>
        <dbReference type="Proteomes" id="UP000814243"/>
    </source>
</evidence>
<proteinExistence type="predicted"/>
<comment type="caution">
    <text evidence="2">The sequence shown here is derived from an EMBL/GenBank/DDBJ whole genome shotgun (WGS) entry which is preliminary data.</text>
</comment>
<accession>A0A922S9R2</accession>
<organism evidence="2 3">
    <name type="scientific">Spodoptera exigua</name>
    <name type="common">Beet armyworm</name>
    <name type="synonym">Noctua fulgens</name>
    <dbReference type="NCBI Taxonomy" id="7107"/>
    <lineage>
        <taxon>Eukaryota</taxon>
        <taxon>Metazoa</taxon>
        <taxon>Ecdysozoa</taxon>
        <taxon>Arthropoda</taxon>
        <taxon>Hexapoda</taxon>
        <taxon>Insecta</taxon>
        <taxon>Pterygota</taxon>
        <taxon>Neoptera</taxon>
        <taxon>Endopterygota</taxon>
        <taxon>Lepidoptera</taxon>
        <taxon>Glossata</taxon>
        <taxon>Ditrysia</taxon>
        <taxon>Noctuoidea</taxon>
        <taxon>Noctuidae</taxon>
        <taxon>Amphipyrinae</taxon>
        <taxon>Spodoptera</taxon>
    </lineage>
</organism>
<gene>
    <name evidence="2" type="ORF">HF086_001500</name>
</gene>
<sequence length="64" mass="6378">MVFPTGGPMNMGGPQSVPMNGPMGGGGPMAGPMGSKDKEEESPAENDELPPGESAPIQPTPNGK</sequence>
<dbReference type="AlphaFoldDB" id="A0A922S9R2"/>
<feature type="region of interest" description="Disordered" evidence="1">
    <location>
        <begin position="1"/>
        <end position="64"/>
    </location>
</feature>
<dbReference type="Proteomes" id="UP000814243">
    <property type="component" value="Unassembled WGS sequence"/>
</dbReference>
<name>A0A922S9R2_SPOEX</name>
<evidence type="ECO:0000256" key="1">
    <source>
        <dbReference type="SAM" id="MobiDB-lite"/>
    </source>
</evidence>
<dbReference type="EMBL" id="JACEFF010000853">
    <property type="protein sequence ID" value="KAH9629687.1"/>
    <property type="molecule type" value="Genomic_DNA"/>
</dbReference>